<name>A0A2S1PME4_EDWTA</name>
<dbReference type="AlphaFoldDB" id="A0A2S1PME4"/>
<protein>
    <recommendedName>
        <fullName evidence="2">YjbD family (DUF3811)</fullName>
    </recommendedName>
</protein>
<proteinExistence type="predicted"/>
<organism evidence="1">
    <name type="scientific">Edwardsiella tarda</name>
    <dbReference type="NCBI Taxonomy" id="636"/>
    <lineage>
        <taxon>Bacteria</taxon>
        <taxon>Pseudomonadati</taxon>
        <taxon>Pseudomonadota</taxon>
        <taxon>Gammaproteobacteria</taxon>
        <taxon>Enterobacterales</taxon>
        <taxon>Hafniaceae</taxon>
        <taxon>Edwardsiella</taxon>
    </lineage>
</organism>
<dbReference type="EMBL" id="MG228254">
    <property type="protein sequence ID" value="AWH59636.1"/>
    <property type="molecule type" value="Genomic_DNA"/>
</dbReference>
<evidence type="ECO:0000313" key="1">
    <source>
        <dbReference type="EMBL" id="AWH59636.1"/>
    </source>
</evidence>
<geneLocation type="plasmid" evidence="1">
    <name>p9.1_1</name>
</geneLocation>
<keyword evidence="1" id="KW-0614">Plasmid</keyword>
<sequence>MFSVHGEISVSRLAELTPAEKKFLDDAVAEAERVKGKKLNRPERHIVLSRVRAQIESARYAAKMQAARAEARQEAEFTWSKAKPFRR</sequence>
<evidence type="ECO:0008006" key="2">
    <source>
        <dbReference type="Google" id="ProtNLM"/>
    </source>
</evidence>
<reference evidence="1" key="1">
    <citation type="journal article" date="2017" name="J. Clin. Microbiol.">
        <title>Comparative phenotypic and genotypic analysis of Edwardsiella spp. isolates from different hosts and geographic origins, with an emphasis on isolates formerly classified as E. tarda and an evaluation of diagnostic methods.</title>
        <authorList>
            <person name="Reichley S.R."/>
            <person name="Ware C."/>
            <person name="Steadman J."/>
            <person name="Gaunt P.S."/>
            <person name="Garcia J.C."/>
            <person name="LaFrentz B.R."/>
            <person name="Thachil A."/>
            <person name="Waldbieser G.C."/>
            <person name="Stine C.B."/>
            <person name="Bujan N."/>
            <person name="Arias C.R."/>
            <person name="Loch T."/>
            <person name="Welch T.J."/>
            <person name="Cipriano R.C."/>
            <person name="Greenway T.E."/>
            <person name="Khoo L.H."/>
            <person name="Wise D.J."/>
            <person name="Lawrence M.L."/>
            <person name="Griffin M.J."/>
        </authorList>
    </citation>
    <scope>NUCLEOTIDE SEQUENCE</scope>
    <source>
        <strain evidence="1">9.1</strain>
        <plasmid evidence="1">p9.1_1</plasmid>
    </source>
</reference>
<accession>A0A2S1PME4</accession>